<organism evidence="1 2">
    <name type="scientific">Chironomus riparius</name>
    <dbReference type="NCBI Taxonomy" id="315576"/>
    <lineage>
        <taxon>Eukaryota</taxon>
        <taxon>Metazoa</taxon>
        <taxon>Ecdysozoa</taxon>
        <taxon>Arthropoda</taxon>
        <taxon>Hexapoda</taxon>
        <taxon>Insecta</taxon>
        <taxon>Pterygota</taxon>
        <taxon>Neoptera</taxon>
        <taxon>Endopterygota</taxon>
        <taxon>Diptera</taxon>
        <taxon>Nematocera</taxon>
        <taxon>Chironomoidea</taxon>
        <taxon>Chironomidae</taxon>
        <taxon>Chironominae</taxon>
        <taxon>Chironomus</taxon>
    </lineage>
</organism>
<keyword evidence="2" id="KW-1185">Reference proteome</keyword>
<proteinExistence type="predicted"/>
<reference evidence="1" key="2">
    <citation type="submission" date="2022-10" db="EMBL/GenBank/DDBJ databases">
        <authorList>
            <consortium name="ENA_rothamsted_submissions"/>
            <consortium name="culmorum"/>
            <person name="King R."/>
        </authorList>
    </citation>
    <scope>NUCLEOTIDE SEQUENCE</scope>
</reference>
<evidence type="ECO:0000313" key="1">
    <source>
        <dbReference type="EMBL" id="CAG9805696.1"/>
    </source>
</evidence>
<dbReference type="Proteomes" id="UP001153620">
    <property type="component" value="Chromosome 2"/>
</dbReference>
<evidence type="ECO:0000313" key="2">
    <source>
        <dbReference type="Proteomes" id="UP001153620"/>
    </source>
</evidence>
<sequence>MIKISEIPSCISNFFKSKLNFIFSIMTPVNRRLHTTHVAAKNFFVFNFWIHKKSVDKKNLKRSVNHEEIYKQ</sequence>
<dbReference type="AlphaFoldDB" id="A0A9N9WR41"/>
<gene>
    <name evidence="1" type="ORF">CHIRRI_LOCUS8565</name>
</gene>
<name>A0A9N9WR41_9DIPT</name>
<dbReference type="EMBL" id="OU895878">
    <property type="protein sequence ID" value="CAG9805696.1"/>
    <property type="molecule type" value="Genomic_DNA"/>
</dbReference>
<reference evidence="1" key="1">
    <citation type="submission" date="2022-01" db="EMBL/GenBank/DDBJ databases">
        <authorList>
            <person name="King R."/>
        </authorList>
    </citation>
    <scope>NUCLEOTIDE SEQUENCE</scope>
</reference>
<accession>A0A9N9WR41</accession>
<protein>
    <submittedName>
        <fullName evidence="1">Uncharacterized protein</fullName>
    </submittedName>
</protein>